<dbReference type="AlphaFoldDB" id="A0A7M5UIY7"/>
<name>A0A7M5UIY7_9CNID</name>
<dbReference type="RefSeq" id="XP_066915803.1">
    <property type="nucleotide sequence ID" value="XM_067059702.1"/>
</dbReference>
<dbReference type="GO" id="GO:0008375">
    <property type="term" value="F:acetylglucosaminyltransferase activity"/>
    <property type="evidence" value="ECO:0007669"/>
    <property type="project" value="TreeGrafter"/>
</dbReference>
<sequence length="466" mass="53669">MVYKKNRNQYLRKPSKITQLRRIKRIMLRIGKLNQSLLFICILFFALNLWFKITSFYDCFQLLSKRTGDQRNNHHVRDPMKQILNLDLKQRVDLSIGIVCPPDNWYIDDVYRSITSITNQVSQQSEINTYIVFIGILATQPEIISQVQEKFEKISQNVFNSSREDSQHVQITYISISEAQLSQRVDSLDTQAALFKASKGLVKRRTHVNLLLSSLLAYGSKAGKYFLMADSEYTLNPGSLSVLIQEFEQKGGRHKLMRLKDKKVRAVSCTLYSYGRPLEAIAEYFYWMAPFTDAVNLMSYFEHLHRSHLKLDTDKALFSLQQLSVPGLVVQNNPIAMVTTDMVVANEFFPTNPYERGELFWTSTPNKGCFIIIKFLKLHRVKSIRIDTGINVYLSDTITKAVLEEANSFQSTNQDCGDFNEIADFRAGQVLLNDLDGRNLWTSCLRIRMLADEGHWGGIRLIQVTI</sequence>
<dbReference type="Proteomes" id="UP000594262">
    <property type="component" value="Unplaced"/>
</dbReference>
<organism evidence="1 2">
    <name type="scientific">Clytia hemisphaerica</name>
    <dbReference type="NCBI Taxonomy" id="252671"/>
    <lineage>
        <taxon>Eukaryota</taxon>
        <taxon>Metazoa</taxon>
        <taxon>Cnidaria</taxon>
        <taxon>Hydrozoa</taxon>
        <taxon>Hydroidolina</taxon>
        <taxon>Leptothecata</taxon>
        <taxon>Obeliida</taxon>
        <taxon>Clytiidae</taxon>
        <taxon>Clytia</taxon>
    </lineage>
</organism>
<proteinExistence type="predicted"/>
<accession>A0A7M5UIY7</accession>
<evidence type="ECO:0000313" key="1">
    <source>
        <dbReference type="EnsemblMetazoa" id="CLYHEMP010986.1"/>
    </source>
</evidence>
<evidence type="ECO:0000313" key="2">
    <source>
        <dbReference type="Proteomes" id="UP000594262"/>
    </source>
</evidence>
<protein>
    <submittedName>
        <fullName evidence="1">Uncharacterized protein</fullName>
    </submittedName>
</protein>
<dbReference type="OrthoDB" id="10573521at2759"/>
<dbReference type="InterPro" id="IPR006759">
    <property type="entry name" value="Glyco_transf_54"/>
</dbReference>
<keyword evidence="2" id="KW-1185">Reference proteome</keyword>
<dbReference type="EnsemblMetazoa" id="CLYHEMT010986.1">
    <property type="protein sequence ID" value="CLYHEMP010986.1"/>
    <property type="gene ID" value="CLYHEMG010986"/>
</dbReference>
<dbReference type="GeneID" id="136802971"/>
<dbReference type="GO" id="GO:0006487">
    <property type="term" value="P:protein N-linked glycosylation"/>
    <property type="evidence" value="ECO:0007669"/>
    <property type="project" value="TreeGrafter"/>
</dbReference>
<reference evidence="1" key="1">
    <citation type="submission" date="2021-01" db="UniProtKB">
        <authorList>
            <consortium name="EnsemblMetazoa"/>
        </authorList>
    </citation>
    <scope>IDENTIFICATION</scope>
</reference>
<dbReference type="PANTHER" id="PTHR12062:SF33">
    <property type="entry name" value="ALPHA-1,6-MANNOSYL-GLYCOPROTEIN 4-BETA-N-ACETYLGLUCOSAMINYLTRANSFERASE-LIKE"/>
    <property type="match status" value="1"/>
</dbReference>
<dbReference type="PANTHER" id="PTHR12062">
    <property type="entry name" value="N-ACETYLGLUCOSAMINYLTRANSFERASE VI"/>
    <property type="match status" value="1"/>
</dbReference>